<evidence type="ECO:0000313" key="3">
    <source>
        <dbReference type="EMBL" id="MBB6011569.1"/>
    </source>
</evidence>
<dbReference type="Pfam" id="PF01370">
    <property type="entry name" value="Epimerase"/>
    <property type="match status" value="1"/>
</dbReference>
<keyword evidence="4" id="KW-1185">Reference proteome</keyword>
<evidence type="ECO:0000259" key="2">
    <source>
        <dbReference type="Pfam" id="PF01370"/>
    </source>
</evidence>
<protein>
    <submittedName>
        <fullName evidence="3">Nucleoside-diphosphate-sugar epimerase</fullName>
    </submittedName>
</protein>
<reference evidence="3 4" key="1">
    <citation type="submission" date="2020-08" db="EMBL/GenBank/DDBJ databases">
        <title>Genomic Encyclopedia of Type Strains, Phase IV (KMG-IV): sequencing the most valuable type-strain genomes for metagenomic binning, comparative biology and taxonomic classification.</title>
        <authorList>
            <person name="Goeker M."/>
        </authorList>
    </citation>
    <scope>NUCLEOTIDE SEQUENCE [LARGE SCALE GENOMIC DNA]</scope>
    <source>
        <strain evidence="3 4">DSM 11099</strain>
    </source>
</reference>
<proteinExistence type="predicted"/>
<dbReference type="Gene3D" id="3.40.50.720">
    <property type="entry name" value="NAD(P)-binding Rossmann-like Domain"/>
    <property type="match status" value="1"/>
</dbReference>
<dbReference type="AlphaFoldDB" id="A0A7W9VT98"/>
<comment type="caution">
    <text evidence="3">The sequence shown here is derived from an EMBL/GenBank/DDBJ whole genome shotgun (WGS) entry which is preliminary data.</text>
</comment>
<dbReference type="RefSeq" id="WP_183826604.1">
    <property type="nucleotide sequence ID" value="NZ_JACHEU010000001.1"/>
</dbReference>
<dbReference type="InterPro" id="IPR036291">
    <property type="entry name" value="NAD(P)-bd_dom_sf"/>
</dbReference>
<name>A0A7W9VT98_9HYPH</name>
<dbReference type="EMBL" id="JACHEU010000001">
    <property type="protein sequence ID" value="MBB6011569.1"/>
    <property type="molecule type" value="Genomic_DNA"/>
</dbReference>
<organism evidence="3 4">
    <name type="scientific">Aquamicrobium lusatiense</name>
    <dbReference type="NCBI Taxonomy" id="89772"/>
    <lineage>
        <taxon>Bacteria</taxon>
        <taxon>Pseudomonadati</taxon>
        <taxon>Pseudomonadota</taxon>
        <taxon>Alphaproteobacteria</taxon>
        <taxon>Hyphomicrobiales</taxon>
        <taxon>Phyllobacteriaceae</taxon>
        <taxon>Aquamicrobium</taxon>
    </lineage>
</organism>
<dbReference type="Proteomes" id="UP000533306">
    <property type="component" value="Unassembled WGS sequence"/>
</dbReference>
<dbReference type="PANTHER" id="PTHR43574">
    <property type="entry name" value="EPIMERASE-RELATED"/>
    <property type="match status" value="1"/>
</dbReference>
<sequence length="301" mass="32745">MTVGQVFIFGAGYSARSFASLCGPDVSVWGTTRSPEKFDLLRSCGISPLLFDGELTPEIVARLGETTHLVVSIAPGEASDPVLNAARETIASAMPRLRWIGYLSTVGVYGDHGGAWVDETTPCRPVSRRSVLRVDAEQQWLELGDATGIPVAILRLAGIYGPGRNAFINLRDGTARRLVKPEQVFNRIHVADIAGALAILAGQDRGGIFNVTDDEPAPPQDVVSYAADLMGVQPPPEVPFDQAELTPMARSFYGENKRVSNKALRAVGYDFRFPDYRTALRALWDDGNWSEGLSRSKMRLP</sequence>
<dbReference type="CDD" id="cd05266">
    <property type="entry name" value="SDR_a4"/>
    <property type="match status" value="1"/>
</dbReference>
<keyword evidence="1" id="KW-0520">NAD</keyword>
<gene>
    <name evidence="3" type="ORF">HNR59_000914</name>
</gene>
<accession>A0A7W9VT98</accession>
<evidence type="ECO:0000313" key="4">
    <source>
        <dbReference type="Proteomes" id="UP000533306"/>
    </source>
</evidence>
<dbReference type="InterPro" id="IPR001509">
    <property type="entry name" value="Epimerase_deHydtase"/>
</dbReference>
<evidence type="ECO:0000256" key="1">
    <source>
        <dbReference type="ARBA" id="ARBA00023027"/>
    </source>
</evidence>
<dbReference type="SUPFAM" id="SSF51735">
    <property type="entry name" value="NAD(P)-binding Rossmann-fold domains"/>
    <property type="match status" value="1"/>
</dbReference>
<feature type="domain" description="NAD-dependent epimerase/dehydratase" evidence="2">
    <location>
        <begin position="100"/>
        <end position="211"/>
    </location>
</feature>